<organism evidence="1 2">
    <name type="scientific">Desmophyllum pertusum</name>
    <dbReference type="NCBI Taxonomy" id="174260"/>
    <lineage>
        <taxon>Eukaryota</taxon>
        <taxon>Metazoa</taxon>
        <taxon>Cnidaria</taxon>
        <taxon>Anthozoa</taxon>
        <taxon>Hexacorallia</taxon>
        <taxon>Scleractinia</taxon>
        <taxon>Caryophylliina</taxon>
        <taxon>Caryophylliidae</taxon>
        <taxon>Desmophyllum</taxon>
    </lineage>
</organism>
<proteinExistence type="predicted"/>
<comment type="caution">
    <text evidence="1">The sequence shown here is derived from an EMBL/GenBank/DDBJ whole genome shotgun (WGS) entry which is preliminary data.</text>
</comment>
<keyword evidence="2" id="KW-1185">Reference proteome</keyword>
<gene>
    <name evidence="1" type="ORF">OS493_012455</name>
</gene>
<accession>A0A9X0D4D6</accession>
<dbReference type="EMBL" id="MU825878">
    <property type="protein sequence ID" value="KAJ7386111.1"/>
    <property type="molecule type" value="Genomic_DNA"/>
</dbReference>
<dbReference type="InterPro" id="IPR009057">
    <property type="entry name" value="Homeodomain-like_sf"/>
</dbReference>
<reference evidence="1" key="1">
    <citation type="submission" date="2023-01" db="EMBL/GenBank/DDBJ databases">
        <title>Genome assembly of the deep-sea coral Lophelia pertusa.</title>
        <authorList>
            <person name="Herrera S."/>
            <person name="Cordes E."/>
        </authorList>
    </citation>
    <scope>NUCLEOTIDE SEQUENCE</scope>
    <source>
        <strain evidence="1">USNM1676648</strain>
        <tissue evidence="1">Polyp</tissue>
    </source>
</reference>
<name>A0A9X0D4D6_9CNID</name>
<sequence>MVRTSEYIQLRLLAFFRSNVKISKVVEELLRVEGIKVTRKTVSKYYKRFKQNLPLGDLPRSGRPPTLLREHYDFIDQKLEANDELTSVGLQQLLNRNAAL</sequence>
<dbReference type="Proteomes" id="UP001163046">
    <property type="component" value="Unassembled WGS sequence"/>
</dbReference>
<evidence type="ECO:0000313" key="1">
    <source>
        <dbReference type="EMBL" id="KAJ7386111.1"/>
    </source>
</evidence>
<protein>
    <submittedName>
        <fullName evidence="1">Uncharacterized protein</fullName>
    </submittedName>
</protein>
<dbReference type="AlphaFoldDB" id="A0A9X0D4D6"/>
<dbReference type="SUPFAM" id="SSF46689">
    <property type="entry name" value="Homeodomain-like"/>
    <property type="match status" value="1"/>
</dbReference>
<evidence type="ECO:0000313" key="2">
    <source>
        <dbReference type="Proteomes" id="UP001163046"/>
    </source>
</evidence>